<reference evidence="2" key="1">
    <citation type="submission" date="2020-02" db="EMBL/GenBank/DDBJ databases">
        <authorList>
            <person name="Meier V. D."/>
        </authorList>
    </citation>
    <scope>NUCLEOTIDE SEQUENCE</scope>
    <source>
        <strain evidence="2">AVDCRST_MAG64</strain>
    </source>
</reference>
<gene>
    <name evidence="2" type="ORF">AVDCRST_MAG64-504</name>
</gene>
<proteinExistence type="predicted"/>
<feature type="non-terminal residue" evidence="2">
    <location>
        <position position="286"/>
    </location>
</feature>
<dbReference type="AlphaFoldDB" id="A0A6J4N6Y5"/>
<feature type="compositionally biased region" description="Basic residues" evidence="1">
    <location>
        <begin position="235"/>
        <end position="251"/>
    </location>
</feature>
<evidence type="ECO:0000313" key="2">
    <source>
        <dbReference type="EMBL" id="CAA9379173.1"/>
    </source>
</evidence>
<feature type="compositionally biased region" description="Basic and acidic residues" evidence="1">
    <location>
        <begin position="269"/>
        <end position="286"/>
    </location>
</feature>
<feature type="region of interest" description="Disordered" evidence="1">
    <location>
        <begin position="1"/>
        <end position="286"/>
    </location>
</feature>
<dbReference type="EC" id="1.2.1.11" evidence="2"/>
<accession>A0A6J4N6Y5</accession>
<evidence type="ECO:0000256" key="1">
    <source>
        <dbReference type="SAM" id="MobiDB-lite"/>
    </source>
</evidence>
<protein>
    <submittedName>
        <fullName evidence="2">Aspartate-semialdehyde dehydrogenase</fullName>
        <ecNumber evidence="2">1.2.1.11</ecNumber>
    </submittedName>
</protein>
<feature type="compositionally biased region" description="Basic and acidic residues" evidence="1">
    <location>
        <begin position="221"/>
        <end position="234"/>
    </location>
</feature>
<feature type="compositionally biased region" description="Basic residues" evidence="1">
    <location>
        <begin position="1"/>
        <end position="13"/>
    </location>
</feature>
<name>A0A6J4N6Y5_9BACT</name>
<feature type="compositionally biased region" description="Basic and acidic residues" evidence="1">
    <location>
        <begin position="201"/>
        <end position="213"/>
    </location>
</feature>
<sequence>VVASRQRRDRGCHRCGGPGVPDRPRAARVPDQDDQVPRQRQERRQADRLPRPLAHGRGADARQLQGRADRVLQRRRVDQQGVRPQRGEGRRGRRRQLQRVPDEGRHPAGRPRGEPRADPQAQRADRQPELQHDHHERAGLAAAQGQPREAARRQHVPVGERRRRVGPVRARRADEGLRRGPADLEGEVPAPDRQQRVLPQLRDRPQRVQRGGEQDGAGDAQDLRRPADHGDGHLRARARAPRAQREHQHRVRAPDDPRAGPRRAVQGARRADRGRPRAELLPDAPR</sequence>
<organism evidence="2">
    <name type="scientific">uncultured Phycisphaerae bacterium</name>
    <dbReference type="NCBI Taxonomy" id="904963"/>
    <lineage>
        <taxon>Bacteria</taxon>
        <taxon>Pseudomonadati</taxon>
        <taxon>Planctomycetota</taxon>
        <taxon>Phycisphaerae</taxon>
        <taxon>environmental samples</taxon>
    </lineage>
</organism>
<dbReference type="EMBL" id="CADCUQ010000139">
    <property type="protein sequence ID" value="CAA9379173.1"/>
    <property type="molecule type" value="Genomic_DNA"/>
</dbReference>
<dbReference type="GO" id="GO:0004073">
    <property type="term" value="F:aspartate-semialdehyde dehydrogenase activity"/>
    <property type="evidence" value="ECO:0007669"/>
    <property type="project" value="UniProtKB-EC"/>
</dbReference>
<feature type="compositionally biased region" description="Basic and acidic residues" evidence="1">
    <location>
        <begin position="67"/>
        <end position="78"/>
    </location>
</feature>
<feature type="compositionally biased region" description="Basic and acidic residues" evidence="1">
    <location>
        <begin position="100"/>
        <end position="138"/>
    </location>
</feature>
<feature type="compositionally biased region" description="Basic and acidic residues" evidence="1">
    <location>
        <begin position="22"/>
        <end position="50"/>
    </location>
</feature>
<feature type="compositionally biased region" description="Basic residues" evidence="1">
    <location>
        <begin position="161"/>
        <end position="170"/>
    </location>
</feature>
<feature type="compositionally biased region" description="Basic and acidic residues" evidence="1">
    <location>
        <begin position="171"/>
        <end position="182"/>
    </location>
</feature>
<keyword evidence="2" id="KW-0560">Oxidoreductase</keyword>
<feature type="non-terminal residue" evidence="2">
    <location>
        <position position="1"/>
    </location>
</feature>